<organism evidence="3 4">
    <name type="scientific">Flavobacterium xinjiangense</name>
    <dbReference type="NCBI Taxonomy" id="178356"/>
    <lineage>
        <taxon>Bacteria</taxon>
        <taxon>Pseudomonadati</taxon>
        <taxon>Bacteroidota</taxon>
        <taxon>Flavobacteriia</taxon>
        <taxon>Flavobacteriales</taxon>
        <taxon>Flavobacteriaceae</taxon>
        <taxon>Flavobacterium</taxon>
    </lineage>
</organism>
<dbReference type="PROSITE" id="PS50110">
    <property type="entry name" value="RESPONSE_REGULATORY"/>
    <property type="match status" value="1"/>
</dbReference>
<dbReference type="STRING" id="178356.SAMN05216269_11739"/>
<name>A0A1M7PGY4_9FLAO</name>
<dbReference type="InterPro" id="IPR001789">
    <property type="entry name" value="Sig_transdc_resp-reg_receiver"/>
</dbReference>
<accession>A0A1M7PGY4</accession>
<dbReference type="GO" id="GO:0000160">
    <property type="term" value="P:phosphorelay signal transduction system"/>
    <property type="evidence" value="ECO:0007669"/>
    <property type="project" value="InterPro"/>
</dbReference>
<dbReference type="Gene3D" id="3.40.50.2300">
    <property type="match status" value="1"/>
</dbReference>
<dbReference type="Proteomes" id="UP000184092">
    <property type="component" value="Unassembled WGS sequence"/>
</dbReference>
<dbReference type="EMBL" id="FRCL01000017">
    <property type="protein sequence ID" value="SHN16266.1"/>
    <property type="molecule type" value="Genomic_DNA"/>
</dbReference>
<evidence type="ECO:0000313" key="4">
    <source>
        <dbReference type="Proteomes" id="UP000184092"/>
    </source>
</evidence>
<evidence type="ECO:0000256" key="1">
    <source>
        <dbReference type="PROSITE-ProRule" id="PRU00169"/>
    </source>
</evidence>
<gene>
    <name evidence="3" type="ORF">SAMN05216269_11739</name>
</gene>
<keyword evidence="4" id="KW-1185">Reference proteome</keyword>
<evidence type="ECO:0000259" key="2">
    <source>
        <dbReference type="PROSITE" id="PS50110"/>
    </source>
</evidence>
<dbReference type="AlphaFoldDB" id="A0A1M7PGY4"/>
<dbReference type="RefSeq" id="WP_167365596.1">
    <property type="nucleotide sequence ID" value="NZ_FRCL01000017.1"/>
</dbReference>
<proteinExistence type="predicted"/>
<protein>
    <submittedName>
        <fullName evidence="3">Response regulator receiver domain-containing protein</fullName>
    </submittedName>
</protein>
<dbReference type="Pfam" id="PF00072">
    <property type="entry name" value="Response_reg"/>
    <property type="match status" value="1"/>
</dbReference>
<dbReference type="SUPFAM" id="SSF52172">
    <property type="entry name" value="CheY-like"/>
    <property type="match status" value="1"/>
</dbReference>
<feature type="modified residue" description="4-aspartylphosphate" evidence="1">
    <location>
        <position position="61"/>
    </location>
</feature>
<keyword evidence="1" id="KW-0597">Phosphoprotein</keyword>
<evidence type="ECO:0000313" key="3">
    <source>
        <dbReference type="EMBL" id="SHN16266.1"/>
    </source>
</evidence>
<feature type="domain" description="Response regulatory" evidence="2">
    <location>
        <begin position="3"/>
        <end position="130"/>
    </location>
</feature>
<sequence>MTNFIIVDDDNTSLLICTYTIHKFNPQAKVITFTEPEIALDKIAKGFGNYNEDIQTILFLDINMPTMTGWDFLDVFNNFDFKIKKRFLIYILSSSIEDFENKAIKYPFVTGYLSKPLKLHYLQDICSSQMPNLINY</sequence>
<reference evidence="4" key="1">
    <citation type="submission" date="2016-11" db="EMBL/GenBank/DDBJ databases">
        <authorList>
            <person name="Varghese N."/>
            <person name="Submissions S."/>
        </authorList>
    </citation>
    <scope>NUCLEOTIDE SEQUENCE [LARGE SCALE GENOMIC DNA]</scope>
    <source>
        <strain evidence="4">CGMCC 1.2749</strain>
    </source>
</reference>
<dbReference type="InterPro" id="IPR011006">
    <property type="entry name" value="CheY-like_superfamily"/>
</dbReference>